<dbReference type="RefSeq" id="XP_005822062.1">
    <property type="nucleotide sequence ID" value="XM_005822005.1"/>
</dbReference>
<dbReference type="GeneID" id="17291810"/>
<dbReference type="EnsemblProtists" id="EKX35082">
    <property type="protein sequence ID" value="EKX35082"/>
    <property type="gene ID" value="GUITHDRAFT_118738"/>
</dbReference>
<keyword evidence="1" id="KW-0472">Membrane</keyword>
<proteinExistence type="predicted"/>
<organism evidence="2">
    <name type="scientific">Guillardia theta (strain CCMP2712)</name>
    <name type="common">Cryptophyte</name>
    <dbReference type="NCBI Taxonomy" id="905079"/>
    <lineage>
        <taxon>Eukaryota</taxon>
        <taxon>Cryptophyceae</taxon>
        <taxon>Pyrenomonadales</taxon>
        <taxon>Geminigeraceae</taxon>
        <taxon>Guillardia</taxon>
    </lineage>
</organism>
<evidence type="ECO:0000313" key="2">
    <source>
        <dbReference type="EMBL" id="EKX35082.1"/>
    </source>
</evidence>
<keyword evidence="1" id="KW-1133">Transmembrane helix</keyword>
<protein>
    <submittedName>
        <fullName evidence="2 3">Uncharacterized protein</fullName>
    </submittedName>
</protein>
<sequence length="94" mass="9724">MASLIRVGAGAAMVYTIAGMPPMANVPIIASTRRAAESVFNVMFKTAKGTGRAAWYSATTLFVMVCPVLFIMDTSEAPSDASAASAALPQPVKV</sequence>
<evidence type="ECO:0000256" key="1">
    <source>
        <dbReference type="SAM" id="Phobius"/>
    </source>
</evidence>
<dbReference type="Proteomes" id="UP000011087">
    <property type="component" value="Unassembled WGS sequence"/>
</dbReference>
<dbReference type="EMBL" id="JH993097">
    <property type="protein sequence ID" value="EKX35082.1"/>
    <property type="molecule type" value="Genomic_DNA"/>
</dbReference>
<dbReference type="HOGENOM" id="CLU_2390678_0_0_1"/>
<gene>
    <name evidence="2" type="ORF">GUITHDRAFT_118738</name>
</gene>
<evidence type="ECO:0000313" key="3">
    <source>
        <dbReference type="EnsemblProtists" id="EKX35082"/>
    </source>
</evidence>
<dbReference type="KEGG" id="gtt:GUITHDRAFT_118738"/>
<accession>L1IG66</accession>
<reference evidence="2 4" key="1">
    <citation type="journal article" date="2012" name="Nature">
        <title>Algal genomes reveal evolutionary mosaicism and the fate of nucleomorphs.</title>
        <authorList>
            <consortium name="DOE Joint Genome Institute"/>
            <person name="Curtis B.A."/>
            <person name="Tanifuji G."/>
            <person name="Burki F."/>
            <person name="Gruber A."/>
            <person name="Irimia M."/>
            <person name="Maruyama S."/>
            <person name="Arias M.C."/>
            <person name="Ball S.G."/>
            <person name="Gile G.H."/>
            <person name="Hirakawa Y."/>
            <person name="Hopkins J.F."/>
            <person name="Kuo A."/>
            <person name="Rensing S.A."/>
            <person name="Schmutz J."/>
            <person name="Symeonidi A."/>
            <person name="Elias M."/>
            <person name="Eveleigh R.J."/>
            <person name="Herman E.K."/>
            <person name="Klute M.J."/>
            <person name="Nakayama T."/>
            <person name="Obornik M."/>
            <person name="Reyes-Prieto A."/>
            <person name="Armbrust E.V."/>
            <person name="Aves S.J."/>
            <person name="Beiko R.G."/>
            <person name="Coutinho P."/>
            <person name="Dacks J.B."/>
            <person name="Durnford D.G."/>
            <person name="Fast N.M."/>
            <person name="Green B.R."/>
            <person name="Grisdale C.J."/>
            <person name="Hempel F."/>
            <person name="Henrissat B."/>
            <person name="Hoppner M.P."/>
            <person name="Ishida K."/>
            <person name="Kim E."/>
            <person name="Koreny L."/>
            <person name="Kroth P.G."/>
            <person name="Liu Y."/>
            <person name="Malik S.B."/>
            <person name="Maier U.G."/>
            <person name="McRose D."/>
            <person name="Mock T."/>
            <person name="Neilson J.A."/>
            <person name="Onodera N.T."/>
            <person name="Poole A.M."/>
            <person name="Pritham E.J."/>
            <person name="Richards T.A."/>
            <person name="Rocap G."/>
            <person name="Roy S.W."/>
            <person name="Sarai C."/>
            <person name="Schaack S."/>
            <person name="Shirato S."/>
            <person name="Slamovits C.H."/>
            <person name="Spencer D.F."/>
            <person name="Suzuki S."/>
            <person name="Worden A.Z."/>
            <person name="Zauner S."/>
            <person name="Barry K."/>
            <person name="Bell C."/>
            <person name="Bharti A.K."/>
            <person name="Crow J.A."/>
            <person name="Grimwood J."/>
            <person name="Kramer R."/>
            <person name="Lindquist E."/>
            <person name="Lucas S."/>
            <person name="Salamov A."/>
            <person name="McFadden G.I."/>
            <person name="Lane C.E."/>
            <person name="Keeling P.J."/>
            <person name="Gray M.W."/>
            <person name="Grigoriev I.V."/>
            <person name="Archibald J.M."/>
        </authorList>
    </citation>
    <scope>NUCLEOTIDE SEQUENCE</scope>
    <source>
        <strain evidence="2 4">CCMP2712</strain>
    </source>
</reference>
<feature type="transmembrane region" description="Helical" evidence="1">
    <location>
        <begin position="53"/>
        <end position="72"/>
    </location>
</feature>
<reference evidence="3" key="3">
    <citation type="submission" date="2015-06" db="UniProtKB">
        <authorList>
            <consortium name="EnsemblProtists"/>
        </authorList>
    </citation>
    <scope>IDENTIFICATION</scope>
</reference>
<evidence type="ECO:0000313" key="4">
    <source>
        <dbReference type="Proteomes" id="UP000011087"/>
    </source>
</evidence>
<dbReference type="AlphaFoldDB" id="L1IG66"/>
<keyword evidence="4" id="KW-1185">Reference proteome</keyword>
<reference evidence="4" key="2">
    <citation type="submission" date="2012-11" db="EMBL/GenBank/DDBJ databases">
        <authorList>
            <person name="Kuo A."/>
            <person name="Curtis B.A."/>
            <person name="Tanifuji G."/>
            <person name="Burki F."/>
            <person name="Gruber A."/>
            <person name="Irimia M."/>
            <person name="Maruyama S."/>
            <person name="Arias M.C."/>
            <person name="Ball S.G."/>
            <person name="Gile G.H."/>
            <person name="Hirakawa Y."/>
            <person name="Hopkins J.F."/>
            <person name="Rensing S.A."/>
            <person name="Schmutz J."/>
            <person name="Symeonidi A."/>
            <person name="Elias M."/>
            <person name="Eveleigh R.J."/>
            <person name="Herman E.K."/>
            <person name="Klute M.J."/>
            <person name="Nakayama T."/>
            <person name="Obornik M."/>
            <person name="Reyes-Prieto A."/>
            <person name="Armbrust E.V."/>
            <person name="Aves S.J."/>
            <person name="Beiko R.G."/>
            <person name="Coutinho P."/>
            <person name="Dacks J.B."/>
            <person name="Durnford D.G."/>
            <person name="Fast N.M."/>
            <person name="Green B.R."/>
            <person name="Grisdale C."/>
            <person name="Hempe F."/>
            <person name="Henrissat B."/>
            <person name="Hoppner M.P."/>
            <person name="Ishida K.-I."/>
            <person name="Kim E."/>
            <person name="Koreny L."/>
            <person name="Kroth P.G."/>
            <person name="Liu Y."/>
            <person name="Malik S.-B."/>
            <person name="Maier U.G."/>
            <person name="McRose D."/>
            <person name="Mock T."/>
            <person name="Neilson J.A."/>
            <person name="Onodera N.T."/>
            <person name="Poole A.M."/>
            <person name="Pritham E.J."/>
            <person name="Richards T.A."/>
            <person name="Rocap G."/>
            <person name="Roy S.W."/>
            <person name="Sarai C."/>
            <person name="Schaack S."/>
            <person name="Shirato S."/>
            <person name="Slamovits C.H."/>
            <person name="Spencer D.F."/>
            <person name="Suzuki S."/>
            <person name="Worden A.Z."/>
            <person name="Zauner S."/>
            <person name="Barry K."/>
            <person name="Bell C."/>
            <person name="Bharti A.K."/>
            <person name="Crow J.A."/>
            <person name="Grimwood J."/>
            <person name="Kramer R."/>
            <person name="Lindquist E."/>
            <person name="Lucas S."/>
            <person name="Salamov A."/>
            <person name="McFadden G.I."/>
            <person name="Lane C.E."/>
            <person name="Keeling P.J."/>
            <person name="Gray M.W."/>
            <person name="Grigoriev I.V."/>
            <person name="Archibald J.M."/>
        </authorList>
    </citation>
    <scope>NUCLEOTIDE SEQUENCE</scope>
    <source>
        <strain evidence="4">CCMP2712</strain>
    </source>
</reference>
<feature type="transmembrane region" description="Helical" evidence="1">
    <location>
        <begin position="12"/>
        <end position="32"/>
    </location>
</feature>
<dbReference type="OrthoDB" id="10016939at2759"/>
<keyword evidence="1" id="KW-0812">Transmembrane</keyword>
<name>L1IG66_GUITC</name>
<dbReference type="PaxDb" id="55529-EKX35082"/>